<gene>
    <name evidence="1" type="ORF">NCTC204_06098</name>
</gene>
<dbReference type="InterPro" id="IPR010064">
    <property type="entry name" value="HK97-gp10_tail"/>
</dbReference>
<dbReference type="Pfam" id="PF04883">
    <property type="entry name" value="HK97-gp10_like"/>
    <property type="match status" value="1"/>
</dbReference>
<proteinExistence type="predicted"/>
<organism evidence="1 2">
    <name type="scientific">Klebsiella pneumoniae</name>
    <dbReference type="NCBI Taxonomy" id="573"/>
    <lineage>
        <taxon>Bacteria</taxon>
        <taxon>Pseudomonadati</taxon>
        <taxon>Pseudomonadota</taxon>
        <taxon>Gammaproteobacteria</taxon>
        <taxon>Enterobacterales</taxon>
        <taxon>Enterobacteriaceae</taxon>
        <taxon>Klebsiella/Raoultella group</taxon>
        <taxon>Klebsiella</taxon>
        <taxon>Klebsiella pneumoniae complex</taxon>
    </lineage>
</organism>
<dbReference type="Proteomes" id="UP000255192">
    <property type="component" value="Unassembled WGS sequence"/>
</dbReference>
<dbReference type="AlphaFoldDB" id="A0A378BD39"/>
<reference evidence="1 2" key="1">
    <citation type="submission" date="2018-06" db="EMBL/GenBank/DDBJ databases">
        <authorList>
            <consortium name="Pathogen Informatics"/>
            <person name="Doyle S."/>
        </authorList>
    </citation>
    <scope>NUCLEOTIDE SEQUENCE [LARGE SCALE GENOMIC DNA]</scope>
    <source>
        <strain evidence="1 2">NCTC204</strain>
    </source>
</reference>
<dbReference type="EMBL" id="UGMD01000002">
    <property type="protein sequence ID" value="STV36541.1"/>
    <property type="molecule type" value="Genomic_DNA"/>
</dbReference>
<dbReference type="NCBIfam" id="TIGR01725">
    <property type="entry name" value="phge_HK97_gp10"/>
    <property type="match status" value="1"/>
</dbReference>
<evidence type="ECO:0000313" key="2">
    <source>
        <dbReference type="Proteomes" id="UP000255192"/>
    </source>
</evidence>
<accession>A0A378BD39</accession>
<evidence type="ECO:0000313" key="1">
    <source>
        <dbReference type="EMBL" id="STV36541.1"/>
    </source>
</evidence>
<sequence length="297" mass="32195">MIRMEVKGLDELERQLMALGEKVATKVLRDAGREALKVVEEDMKQHAGFDETSAGPHMRDSIKIRSSTRKGKGNAVVTLRVGPSKQHHMKALAQEFGTVKQVADPFIRPALDYNLQTVLRVLTVEIRTALKTGSIRCRIKRERNMADKTSPEYAMLPAGTIVKYGEPGAATSALKPLINCKALGAMGQTGGFVDCTTLLDKQKQSISDLPDGPEKSLGFIDDPGNTDFAALLNAAEARKTIQLYVELPNKRTATMLLALSGWQMNEIAAPANEVIQITVQGKQNKIAWGTVAVSGGA</sequence>
<dbReference type="Pfam" id="PF16463">
    <property type="entry name" value="Phage_TTP_13"/>
    <property type="match status" value="1"/>
</dbReference>
<dbReference type="InterPro" id="IPR032493">
    <property type="entry name" value="Phage_TTP_13"/>
</dbReference>
<name>A0A378BD39_KLEPN</name>
<protein>
    <submittedName>
        <fullName evidence="1">Major tail shaft subunit</fullName>
    </submittedName>
</protein>